<feature type="domain" description="Ig-like" evidence="10">
    <location>
        <begin position="445"/>
        <end position="526"/>
    </location>
</feature>
<dbReference type="SMART" id="SM00408">
    <property type="entry name" value="IGc2"/>
    <property type="match status" value="12"/>
</dbReference>
<evidence type="ECO:0000313" key="12">
    <source>
        <dbReference type="RefSeq" id="XP_006821760.1"/>
    </source>
</evidence>
<organism evidence="11 12">
    <name type="scientific">Saccoglossus kowalevskii</name>
    <name type="common">Acorn worm</name>
    <dbReference type="NCBI Taxonomy" id="10224"/>
    <lineage>
        <taxon>Eukaryota</taxon>
        <taxon>Metazoa</taxon>
        <taxon>Hemichordata</taxon>
        <taxon>Enteropneusta</taxon>
        <taxon>Harrimaniidae</taxon>
        <taxon>Saccoglossus</taxon>
    </lineage>
</organism>
<keyword evidence="3 9" id="KW-1133">Transmembrane helix</keyword>
<dbReference type="SMART" id="SM00409">
    <property type="entry name" value="IG"/>
    <property type="match status" value="13"/>
</dbReference>
<dbReference type="SUPFAM" id="SSF48726">
    <property type="entry name" value="Immunoglobulin"/>
    <property type="match status" value="14"/>
</dbReference>
<keyword evidence="4 9" id="KW-0472">Membrane</keyword>
<keyword evidence="7" id="KW-0393">Immunoglobulin domain</keyword>
<evidence type="ECO:0000256" key="9">
    <source>
        <dbReference type="SAM" id="Phobius"/>
    </source>
</evidence>
<accession>A0ABM0MP19</accession>
<evidence type="ECO:0000313" key="11">
    <source>
        <dbReference type="Proteomes" id="UP000694865"/>
    </source>
</evidence>
<protein>
    <submittedName>
        <fullName evidence="12">Titin-like</fullName>
    </submittedName>
</protein>
<feature type="domain" description="Ig-like" evidence="10">
    <location>
        <begin position="1609"/>
        <end position="1697"/>
    </location>
</feature>
<dbReference type="Pfam" id="PF08205">
    <property type="entry name" value="C2-set_2"/>
    <property type="match status" value="1"/>
</dbReference>
<dbReference type="InterPro" id="IPR036179">
    <property type="entry name" value="Ig-like_dom_sf"/>
</dbReference>
<dbReference type="PROSITE" id="PS50835">
    <property type="entry name" value="IG_LIKE"/>
    <property type="match status" value="15"/>
</dbReference>
<evidence type="ECO:0000256" key="4">
    <source>
        <dbReference type="ARBA" id="ARBA00023136"/>
    </source>
</evidence>
<dbReference type="InterPro" id="IPR013783">
    <property type="entry name" value="Ig-like_fold"/>
</dbReference>
<reference evidence="12" key="1">
    <citation type="submission" date="2025-08" db="UniProtKB">
        <authorList>
            <consortium name="RefSeq"/>
        </authorList>
    </citation>
    <scope>IDENTIFICATION</scope>
    <source>
        <tissue evidence="12">Testes</tissue>
    </source>
</reference>
<feature type="domain" description="Ig-like" evidence="10">
    <location>
        <begin position="779"/>
        <end position="874"/>
    </location>
</feature>
<feature type="domain" description="Ig-like" evidence="10">
    <location>
        <begin position="983"/>
        <end position="1082"/>
    </location>
</feature>
<feature type="domain" description="Ig-like" evidence="10">
    <location>
        <begin position="1490"/>
        <end position="1596"/>
    </location>
</feature>
<dbReference type="PANTHER" id="PTHR11640:SF31">
    <property type="entry name" value="IRREGULAR CHIASM C-ROUGHEST PROTEIN-RELATED"/>
    <property type="match status" value="1"/>
</dbReference>
<evidence type="ECO:0000259" key="10">
    <source>
        <dbReference type="PROSITE" id="PS50835"/>
    </source>
</evidence>
<gene>
    <name evidence="12" type="primary">LOC100368492</name>
</gene>
<evidence type="ECO:0000256" key="7">
    <source>
        <dbReference type="ARBA" id="ARBA00023319"/>
    </source>
</evidence>
<dbReference type="Pfam" id="PF13927">
    <property type="entry name" value="Ig_3"/>
    <property type="match status" value="6"/>
</dbReference>
<feature type="domain" description="Ig-like" evidence="10">
    <location>
        <begin position="878"/>
        <end position="978"/>
    </location>
</feature>
<dbReference type="InterPro" id="IPR013098">
    <property type="entry name" value="Ig_I-set"/>
</dbReference>
<dbReference type="Gene3D" id="2.60.40.10">
    <property type="entry name" value="Immunoglobulins"/>
    <property type="match status" value="14"/>
</dbReference>
<dbReference type="Pfam" id="PF07679">
    <property type="entry name" value="I-set"/>
    <property type="match status" value="3"/>
</dbReference>
<evidence type="ECO:0000256" key="8">
    <source>
        <dbReference type="SAM" id="MobiDB-lite"/>
    </source>
</evidence>
<feature type="domain" description="Ig-like" evidence="10">
    <location>
        <begin position="539"/>
        <end position="650"/>
    </location>
</feature>
<comment type="subcellular location">
    <subcellularLocation>
        <location evidence="1">Membrane</location>
        <topology evidence="1">Single-pass type I membrane protein</topology>
    </subcellularLocation>
</comment>
<feature type="compositionally biased region" description="Basic and acidic residues" evidence="8">
    <location>
        <begin position="440"/>
        <end position="464"/>
    </location>
</feature>
<evidence type="ECO:0000256" key="5">
    <source>
        <dbReference type="ARBA" id="ARBA00023157"/>
    </source>
</evidence>
<dbReference type="InterPro" id="IPR007110">
    <property type="entry name" value="Ig-like_dom"/>
</dbReference>
<dbReference type="GeneID" id="100368492"/>
<keyword evidence="5" id="KW-1015">Disulfide bond</keyword>
<feature type="transmembrane region" description="Helical" evidence="9">
    <location>
        <begin position="1717"/>
        <end position="1743"/>
    </location>
</feature>
<evidence type="ECO:0000256" key="6">
    <source>
        <dbReference type="ARBA" id="ARBA00023180"/>
    </source>
</evidence>
<dbReference type="InterPro" id="IPR013106">
    <property type="entry name" value="Ig_V-set"/>
</dbReference>
<dbReference type="InterPro" id="IPR003599">
    <property type="entry name" value="Ig_sub"/>
</dbReference>
<proteinExistence type="predicted"/>
<feature type="domain" description="Ig-like" evidence="10">
    <location>
        <begin position="1399"/>
        <end position="1485"/>
    </location>
</feature>
<evidence type="ECO:0000256" key="2">
    <source>
        <dbReference type="ARBA" id="ARBA00022692"/>
    </source>
</evidence>
<name>A0ABM0MP19_SACKO</name>
<dbReference type="InterPro" id="IPR003598">
    <property type="entry name" value="Ig_sub2"/>
</dbReference>
<feature type="domain" description="Ig-like" evidence="10">
    <location>
        <begin position="274"/>
        <end position="382"/>
    </location>
</feature>
<keyword evidence="6" id="KW-0325">Glycoprotein</keyword>
<evidence type="ECO:0000256" key="1">
    <source>
        <dbReference type="ARBA" id="ARBA00004479"/>
    </source>
</evidence>
<dbReference type="CDD" id="cd00096">
    <property type="entry name" value="Ig"/>
    <property type="match status" value="1"/>
</dbReference>
<dbReference type="Pfam" id="PF00047">
    <property type="entry name" value="ig"/>
    <property type="match status" value="2"/>
</dbReference>
<feature type="domain" description="Ig-like" evidence="10">
    <location>
        <begin position="1088"/>
        <end position="1181"/>
    </location>
</feature>
<feature type="domain" description="Ig-like" evidence="10">
    <location>
        <begin position="178"/>
        <end position="271"/>
    </location>
</feature>
<keyword evidence="2 9" id="KW-0812">Transmembrane</keyword>
<dbReference type="SMART" id="SM00406">
    <property type="entry name" value="IGv"/>
    <property type="match status" value="5"/>
</dbReference>
<feature type="region of interest" description="Disordered" evidence="8">
    <location>
        <begin position="440"/>
        <end position="473"/>
    </location>
</feature>
<feature type="domain" description="Ig-like" evidence="10">
    <location>
        <begin position="1282"/>
        <end position="1396"/>
    </location>
</feature>
<sequence length="1756" mass="190398">MTFPSYNETHDSGRHHYGFSNGGVHKHRRFLTSTPNQMGYLNTGYSPLMLRPMQRKPIRVTPSPVDVFAAQHFTVTPIDQSAVVGDTVTFHCTIAEKKGYLTWLQDGSPLNFDTAMSTSNADYSIVYSISTEGEAFNLQISNVGHDDAKNYQCTVTQGGGDSGVISTQVSLTVTDSVPQSFSRTPSDATILVGNSAVVECAISDKEGTVIWSKDGVDISSDATITNGDNRFSITGNQNNGEYNLQIVNADTQDAGTYACRVTASGTSAQIGPIPALLRVQELQSFVIQPASTDALEGSDVTIFCSVSNKAGQLVWSLNGEDISSDSTISTFTSGYTINSPIPSVDYNLKIESVRQEHAGNYVCSVTSANGLPEITSDTAVLTVFEHPTELPTERPIRSTTDHSTTRGTDYQTLHLNEHPVVWPIESSIEVTIVRATERHTELSTESVTERSTERTIESTTEHSSENATQLCETERDEPAAILRWIQDGGDVREGITLETSTAIRVGLFLTITEHLQGSVFTCESTHPTLHIKEACQVGPIEVDSSRTEIKLFSKEAEKYAKVGEHIIMECSIQNKLGTIQWIRDGHVISSDTVMKDNEHEFSRYFIGGDQSIGEYYLNIDRVSKHDAGIYYCLLSSYVDRLPLVSSKDIRLQIADPIPPESIYPQCTISSNYVIEGDTVLLTCISKGGDPPATLQWDKNGNNQDGIHIDESTLSLHVNISNEINGATFTCTSKHSTFNQSHTCVIGPLKVTSDGTTMFATSVKCVIYSVLVCNLVLAAQHFTVTPIDQSVMVEGLVIFHCTVAERKGHLTWLQNGSPVDTTNRDYSIIYSTSSDGEAFDLQIMDVEHNDAKNYQCSVAHGGGDSAIISGQASLTVTDPQRFHTIPSDITVLAGNSAVLECVVSDKEGIVIWTKNGEDISSDATITNGDNRFSITGNQDNGEYNLQIVNADIQDTGIYECRVTASGQSAKIGPDTASLAVQALQSFDVQPASTVILERNDVTLFCSVSDKAGQLVWSLNGEDISSDSTITTSISGYTITSPTQLVDYNLKIESVRAEHAGNYVCSVTSANGHPEITSDTALLTVEIRDPQSFLTTPNDTTILAGNSVVMECAVKDKEGIVIWTKSGVDISSDATITNGDNRFSITGNQDNGEYNLQIVNADSGVYGLYTCRVTASGRSEQIASSYAILRVQELQSFVVEPVSTNCLESSNVTLFCSVSNIAGQLVWSLNGEDISSNSTNTTTTSGYIINSPTPSVDYNLMIESVRPEHAGNYVCSVTSANGHPEITSDTAVLTVEHLQDFITEPLSIMEHKGDDVTLFCSVSNKAGQLVWSLNGEDISSDSTITTSISGYTINSPTPSVDYNLKIQSVRAEHAGNYVCSVTSANGHPEITSDTAILTVEPPLPTCAPSTVSTLIIGENLILVCETERDEPAAILRWIQDGGEEQDGITLDTDTEIRVGLVLTITEELQGSVFTCESIYPTHHTNLTCQVGPLAVDILQTEIRLFSKKDNIYAKVGEDITMDCTVQNKLGTIHWIKDGQVISNDTIINNDENYVTRYFIGGDQSIGEFNLNINSVSKPDTGSYYCLLTSSVEELPVVSSNVMQLNIGDAIPPEDNYPQCAISSKNIIDGDIVLLTCMSKGGDPPATLQWDQDGNNQKGIQIDESTLSLHVDMSNEINGATFTCTSKHSTFNQSQTCVIGPLEVRSRAMKLEGTPKGDSWSVGFAVVLVFLIITILILIILTVLLVRKKHRTKTLNVTI</sequence>
<feature type="domain" description="Ig-like" evidence="10">
    <location>
        <begin position="1193"/>
        <end position="1279"/>
    </location>
</feature>
<dbReference type="InterPro" id="IPR013162">
    <property type="entry name" value="CD80_C2-set"/>
</dbReference>
<dbReference type="InterPro" id="IPR013151">
    <property type="entry name" value="Immunoglobulin_dom"/>
</dbReference>
<dbReference type="RefSeq" id="XP_006821760.1">
    <property type="nucleotide sequence ID" value="XM_006821697.1"/>
</dbReference>
<dbReference type="InterPro" id="IPR051275">
    <property type="entry name" value="Cell_adhesion_signaling"/>
</dbReference>
<evidence type="ECO:0000256" key="3">
    <source>
        <dbReference type="ARBA" id="ARBA00022989"/>
    </source>
</evidence>
<dbReference type="PANTHER" id="PTHR11640">
    <property type="entry name" value="NEPHRIN"/>
    <property type="match status" value="1"/>
</dbReference>
<feature type="domain" description="Ig-like" evidence="10">
    <location>
        <begin position="62"/>
        <end position="172"/>
    </location>
</feature>
<keyword evidence="11" id="KW-1185">Reference proteome</keyword>
<feature type="domain" description="Ig-like" evidence="10">
    <location>
        <begin position="658"/>
        <end position="746"/>
    </location>
</feature>
<dbReference type="Proteomes" id="UP000694865">
    <property type="component" value="Unplaced"/>
</dbReference>